<evidence type="ECO:0000313" key="2">
    <source>
        <dbReference type="Proteomes" id="UP001652431"/>
    </source>
</evidence>
<sequence>MKKKIIAAAAVVGVTLLIGIGIVCSMPGENEPGTAIVPNPMPESRVEKNPYLASGEAIIHNDNYSSDVTKAVVPLGIYTELNESVDKEGVQAPPCFFYDDYGNCITSLNGGAAIRIMDGEEIVTVGSFIPRRDDPDPQNPEASPYALQISYSFVDALGNLVVPTNHGHILMLKTTDELGEPLAIFEKTLDVDVVSVAKEQLGQEINDDLLSLIFDYEGNLWFVTGGFRMDPAVSADGFTGYLEREYIDRVLAGESPGVGEYLHCIRLSAGENAENGISSHPEGMVLLTNKNCMLLRADEKEVETVWSVGYQSDGLKVAPEGSGITGSGLAWGGGSTPTLTNELVIFTDNTETVHLFALDIKTGEIVAQATVLENLEMPVSVENSIMVYSPDKDLTTVLVCNWCGAGKADIEDSSVQSYDSIYDENWINSGKDGLLPGIERMDFVRDADGSYHAEKVWVREDLTDTAMVKLSTATGYFYTYTQDPDTEMWQFMALDYDTGETVYTWDVSEDIKYNNMAVGLMQGFTGNTLYCPTNNMVLTRIQDRFAYLPEKPEKDLDLNRMERFRMQKEEFREETGEELEPVSYLCSAEIDEEDGEVVLAYRVNGLSGKSRDLRLFVRDKEGSLTEAEDWELTDEQGNAVKGKLEQEVIYEVRMNVVDGDAFDLEDEAGTIKSEIILAQ</sequence>
<dbReference type="RefSeq" id="WP_158370566.1">
    <property type="nucleotide sequence ID" value="NZ_JAOQJU010000013.1"/>
</dbReference>
<accession>A0ABT2RNZ2</accession>
<dbReference type="EMBL" id="JAOQJU010000013">
    <property type="protein sequence ID" value="MCU6687061.1"/>
    <property type="molecule type" value="Genomic_DNA"/>
</dbReference>
<gene>
    <name evidence="1" type="ORF">OCV99_10965</name>
</gene>
<name>A0ABT2RNZ2_9FIRM</name>
<evidence type="ECO:0000313" key="1">
    <source>
        <dbReference type="EMBL" id="MCU6687061.1"/>
    </source>
</evidence>
<proteinExistence type="predicted"/>
<protein>
    <recommendedName>
        <fullName evidence="3">Arylsulfotransferase N-terminal domain-containing protein</fullName>
    </recommendedName>
</protein>
<dbReference type="InterPro" id="IPR011047">
    <property type="entry name" value="Quinoprotein_ADH-like_sf"/>
</dbReference>
<comment type="caution">
    <text evidence="1">The sequence shown here is derived from an EMBL/GenBank/DDBJ whole genome shotgun (WGS) entry which is preliminary data.</text>
</comment>
<organism evidence="1 2">
    <name type="scientific">Dorea acetigenes</name>
    <dbReference type="NCBI Taxonomy" id="2981787"/>
    <lineage>
        <taxon>Bacteria</taxon>
        <taxon>Bacillati</taxon>
        <taxon>Bacillota</taxon>
        <taxon>Clostridia</taxon>
        <taxon>Lachnospirales</taxon>
        <taxon>Lachnospiraceae</taxon>
        <taxon>Dorea</taxon>
    </lineage>
</organism>
<keyword evidence="2" id="KW-1185">Reference proteome</keyword>
<dbReference type="Proteomes" id="UP001652431">
    <property type="component" value="Unassembled WGS sequence"/>
</dbReference>
<dbReference type="SUPFAM" id="SSF50998">
    <property type="entry name" value="Quinoprotein alcohol dehydrogenase-like"/>
    <property type="match status" value="1"/>
</dbReference>
<reference evidence="1 2" key="1">
    <citation type="journal article" date="2021" name="ISME Commun">
        <title>Automated analysis of genomic sequences facilitates high-throughput and comprehensive description of bacteria.</title>
        <authorList>
            <person name="Hitch T.C.A."/>
        </authorList>
    </citation>
    <scope>NUCLEOTIDE SEQUENCE [LARGE SCALE GENOMIC DNA]</scope>
    <source>
        <strain evidence="1 2">Sanger_03</strain>
    </source>
</reference>
<evidence type="ECO:0008006" key="3">
    <source>
        <dbReference type="Google" id="ProtNLM"/>
    </source>
</evidence>